<evidence type="ECO:0000256" key="5">
    <source>
        <dbReference type="ARBA" id="ARBA00022989"/>
    </source>
</evidence>
<feature type="region of interest" description="Disordered" evidence="7">
    <location>
        <begin position="1"/>
        <end position="41"/>
    </location>
</feature>
<sequence length="122" mass="13304">MADSTTVSTTVPQKGIPEKVESTVQLTPPSPPATSDPLYYSAGSSESQYQLRFSYSDYDLYRSVVEITLNVSFLAATSNQLRLLISFRETEHFVVSTVLVTASLVLQLLIAINVVTIAVSEV</sequence>
<dbReference type="InterPro" id="IPR007007">
    <property type="entry name" value="Ninjurin"/>
</dbReference>
<keyword evidence="5 8" id="KW-1133">Transmembrane helix</keyword>
<evidence type="ECO:0000256" key="1">
    <source>
        <dbReference type="ARBA" id="ARBA00004141"/>
    </source>
</evidence>
<keyword evidence="6 8" id="KW-0472">Membrane</keyword>
<evidence type="ECO:0000313" key="9">
    <source>
        <dbReference type="EMBL" id="CAG6519943.1"/>
    </source>
</evidence>
<dbReference type="GO" id="GO:0042246">
    <property type="term" value="P:tissue regeneration"/>
    <property type="evidence" value="ECO:0007669"/>
    <property type="project" value="InterPro"/>
</dbReference>
<feature type="compositionally biased region" description="Polar residues" evidence="7">
    <location>
        <begin position="1"/>
        <end position="12"/>
    </location>
</feature>
<dbReference type="AlphaFoldDB" id="A0A8D8GUI1"/>
<evidence type="ECO:0000256" key="4">
    <source>
        <dbReference type="ARBA" id="ARBA00022889"/>
    </source>
</evidence>
<accession>A0A8D8GUI1</accession>
<protein>
    <submittedName>
        <fullName evidence="9">(northern house mosquito) hypothetical protein</fullName>
    </submittedName>
</protein>
<keyword evidence="3 8" id="KW-0812">Transmembrane</keyword>
<evidence type="ECO:0000256" key="7">
    <source>
        <dbReference type="SAM" id="MobiDB-lite"/>
    </source>
</evidence>
<dbReference type="GO" id="GO:0007155">
    <property type="term" value="P:cell adhesion"/>
    <property type="evidence" value="ECO:0007669"/>
    <property type="project" value="UniProtKB-KW"/>
</dbReference>
<keyword evidence="4" id="KW-0130">Cell adhesion</keyword>
<feature type="transmembrane region" description="Helical" evidence="8">
    <location>
        <begin position="93"/>
        <end position="119"/>
    </location>
</feature>
<dbReference type="EMBL" id="HBUE01180466">
    <property type="protein sequence ID" value="CAG6519943.1"/>
    <property type="molecule type" value="Transcribed_RNA"/>
</dbReference>
<name>A0A8D8GUI1_CULPI</name>
<evidence type="ECO:0000256" key="8">
    <source>
        <dbReference type="SAM" id="Phobius"/>
    </source>
</evidence>
<evidence type="ECO:0000256" key="6">
    <source>
        <dbReference type="ARBA" id="ARBA00023136"/>
    </source>
</evidence>
<organism evidence="9">
    <name type="scientific">Culex pipiens</name>
    <name type="common">House mosquito</name>
    <dbReference type="NCBI Taxonomy" id="7175"/>
    <lineage>
        <taxon>Eukaryota</taxon>
        <taxon>Metazoa</taxon>
        <taxon>Ecdysozoa</taxon>
        <taxon>Arthropoda</taxon>
        <taxon>Hexapoda</taxon>
        <taxon>Insecta</taxon>
        <taxon>Pterygota</taxon>
        <taxon>Neoptera</taxon>
        <taxon>Endopterygota</taxon>
        <taxon>Diptera</taxon>
        <taxon>Nematocera</taxon>
        <taxon>Culicoidea</taxon>
        <taxon>Culicidae</taxon>
        <taxon>Culicinae</taxon>
        <taxon>Culicini</taxon>
        <taxon>Culex</taxon>
        <taxon>Culex</taxon>
    </lineage>
</organism>
<comment type="similarity">
    <text evidence="2">Belongs to the ninjurin family.</text>
</comment>
<dbReference type="EMBL" id="HBUE01286066">
    <property type="protein sequence ID" value="CAG6571505.1"/>
    <property type="molecule type" value="Transcribed_RNA"/>
</dbReference>
<reference evidence="9" key="1">
    <citation type="submission" date="2021-05" db="EMBL/GenBank/DDBJ databases">
        <authorList>
            <person name="Alioto T."/>
            <person name="Alioto T."/>
            <person name="Gomez Garrido J."/>
        </authorList>
    </citation>
    <scope>NUCLEOTIDE SEQUENCE</scope>
</reference>
<proteinExistence type="inferred from homology"/>
<evidence type="ECO:0000256" key="3">
    <source>
        <dbReference type="ARBA" id="ARBA00022692"/>
    </source>
</evidence>
<dbReference type="GO" id="GO:0016020">
    <property type="term" value="C:membrane"/>
    <property type="evidence" value="ECO:0007669"/>
    <property type="project" value="UniProtKB-SubCell"/>
</dbReference>
<comment type="subcellular location">
    <subcellularLocation>
        <location evidence="1">Membrane</location>
        <topology evidence="1">Multi-pass membrane protein</topology>
    </subcellularLocation>
</comment>
<evidence type="ECO:0000256" key="2">
    <source>
        <dbReference type="ARBA" id="ARBA00008141"/>
    </source>
</evidence>
<dbReference type="Pfam" id="PF04923">
    <property type="entry name" value="Ninjurin"/>
    <property type="match status" value="1"/>
</dbReference>